<dbReference type="PANTHER" id="PTHR42731">
    <property type="entry name" value="SLL1084 PROTEIN"/>
    <property type="match status" value="1"/>
</dbReference>
<comment type="caution">
    <text evidence="1">The sequence shown here is derived from an EMBL/GenBank/DDBJ whole genome shotgun (WGS) entry which is preliminary data.</text>
</comment>
<reference evidence="1 2" key="1">
    <citation type="submission" date="2014-08" db="EMBL/GenBank/DDBJ databases">
        <title>Comparative genomics reveals surprising divergence of two closely related strains of uncultivated UCYN-A cyanobacteria.</title>
        <authorList>
            <person name="Bombar D."/>
            <person name="Heller P."/>
            <person name="Sanchez-Baracaldo P."/>
            <person name="Carter B.J."/>
            <person name="Zert J.P."/>
        </authorList>
    </citation>
    <scope>NUCLEOTIDE SEQUENCE [LARGE SCALE GENOMIC DNA]</scope>
</reference>
<evidence type="ECO:0000313" key="1">
    <source>
        <dbReference type="EMBL" id="KFF41055.1"/>
    </source>
</evidence>
<name>A0A086CFU1_9CHRO</name>
<organism evidence="1 2">
    <name type="scientific">Candidatus Atelocyanobacterium thalassa isolate SIO64986</name>
    <dbReference type="NCBI Taxonomy" id="1527444"/>
    <lineage>
        <taxon>Bacteria</taxon>
        <taxon>Bacillati</taxon>
        <taxon>Cyanobacteriota</taxon>
        <taxon>Cyanophyceae</taxon>
        <taxon>Oscillatoriophycideae</taxon>
        <taxon>Chroococcales</taxon>
        <taxon>Aphanothecaceae</taxon>
        <taxon>Candidatus Atelocyanobacterium</taxon>
        <taxon>Candidatus Atelocyanobacterium thalassae</taxon>
    </lineage>
</organism>
<evidence type="ECO:0000313" key="2">
    <source>
        <dbReference type="Proteomes" id="UP000028922"/>
    </source>
</evidence>
<sequence>MIIDIEELITPNIVKPARYLGNEVGAKHKPWNDVNVRWVLTYPEVYELGESNLGHIILYNILNT</sequence>
<dbReference type="AlphaFoldDB" id="A0A086CFU1"/>
<protein>
    <submittedName>
        <fullName evidence="1">Uncharacterized protein</fullName>
    </submittedName>
</protein>
<dbReference type="STRING" id="1527444.ucyna2_01122"/>
<gene>
    <name evidence="1" type="ORF">ucyna2_01122</name>
</gene>
<proteinExistence type="predicted"/>
<dbReference type="Proteomes" id="UP000028922">
    <property type="component" value="Unassembled WGS sequence"/>
</dbReference>
<accession>A0A086CFU1</accession>
<dbReference type="PANTHER" id="PTHR42731:SF1">
    <property type="entry name" value="RADICAL SAM DOMAIN PROTEIN"/>
    <property type="match status" value="1"/>
</dbReference>
<dbReference type="EMBL" id="JPSP01000015">
    <property type="protein sequence ID" value="KFF41055.1"/>
    <property type="molecule type" value="Genomic_DNA"/>
</dbReference>
<dbReference type="eggNOG" id="COG1032">
    <property type="taxonomic scope" value="Bacteria"/>
</dbReference>